<protein>
    <submittedName>
        <fullName evidence="4">Recep_L_domain domain-containing protein</fullName>
    </submittedName>
</protein>
<dbReference type="InterPro" id="IPR000494">
    <property type="entry name" value="Rcpt_L-dom"/>
</dbReference>
<proteinExistence type="predicted"/>
<evidence type="ECO:0000313" key="3">
    <source>
        <dbReference type="Proteomes" id="UP000095282"/>
    </source>
</evidence>
<feature type="signal peptide" evidence="1">
    <location>
        <begin position="1"/>
        <end position="18"/>
    </location>
</feature>
<feature type="chain" id="PRO_5009307151" evidence="1">
    <location>
        <begin position="19"/>
        <end position="366"/>
    </location>
</feature>
<name>A0A1I7T7N7_9PELO</name>
<dbReference type="SUPFAM" id="SSF52058">
    <property type="entry name" value="L domain-like"/>
    <property type="match status" value="2"/>
</dbReference>
<sequence>MNYILSLLIIGFIHLVHSKIDKDLQTFFKKNKCDQKCTFESGNLTFGTIDLFPSSCETVCADLQLDQRSNLTENELTSVFKNMKHLIGRLKVLNTNYTSGKFLSGLESIECDGNGMLEWGENFKLLEIGLINLTSIICYRVDIWQNFNLTRLNMPNLKILFYPWSKYSLPVKESYIALTFLSTDFCITTNEMATTINVTDYISYKYCEPVLDDKLCKEPVKGCIEIFGDLEITDDTDLEIMKTIEIIYGSLIINGTDIKDFGFLESLKYVASLEKNMEAIIVENNPKLNNITFPRLKVPRPEKLFKIVLCFQKIRSTMKSSIRFTNNNEIISLDPSLCINLRKSMKLDDEYIKINDDNCSEFEETL</sequence>
<dbReference type="WBParaSite" id="Csp11.Scaffold533.g3211.t1">
    <property type="protein sequence ID" value="Csp11.Scaffold533.g3211.t1"/>
    <property type="gene ID" value="Csp11.Scaffold533.g3211"/>
</dbReference>
<dbReference type="PANTHER" id="PTHR21662:SF3">
    <property type="entry name" value="RECEPTOR L-DOMAIN DOMAIN-CONTAINING PROTEIN"/>
    <property type="match status" value="1"/>
</dbReference>
<evidence type="ECO:0000259" key="2">
    <source>
        <dbReference type="Pfam" id="PF01030"/>
    </source>
</evidence>
<feature type="domain" description="Receptor L-domain" evidence="2">
    <location>
        <begin position="222"/>
        <end position="298"/>
    </location>
</feature>
<keyword evidence="1" id="KW-0732">Signal</keyword>
<dbReference type="AlphaFoldDB" id="A0A1I7T7N7"/>
<dbReference type="PANTHER" id="PTHR21662">
    <property type="entry name" value="RECEPTOR PROTEIN-TYROSINE KINASE"/>
    <property type="match status" value="1"/>
</dbReference>
<dbReference type="InterPro" id="IPR036941">
    <property type="entry name" value="Rcpt_L-dom_sf"/>
</dbReference>
<reference evidence="4" key="1">
    <citation type="submission" date="2016-11" db="UniProtKB">
        <authorList>
            <consortium name="WormBaseParasite"/>
        </authorList>
    </citation>
    <scope>IDENTIFICATION</scope>
</reference>
<dbReference type="Pfam" id="PF01030">
    <property type="entry name" value="Recep_L_domain"/>
    <property type="match status" value="2"/>
</dbReference>
<accession>A0A1I7T7N7</accession>
<organism evidence="3 4">
    <name type="scientific">Caenorhabditis tropicalis</name>
    <dbReference type="NCBI Taxonomy" id="1561998"/>
    <lineage>
        <taxon>Eukaryota</taxon>
        <taxon>Metazoa</taxon>
        <taxon>Ecdysozoa</taxon>
        <taxon>Nematoda</taxon>
        <taxon>Chromadorea</taxon>
        <taxon>Rhabditida</taxon>
        <taxon>Rhabditina</taxon>
        <taxon>Rhabditomorpha</taxon>
        <taxon>Rhabditoidea</taxon>
        <taxon>Rhabditidae</taxon>
        <taxon>Peloderinae</taxon>
        <taxon>Caenorhabditis</taxon>
    </lineage>
</organism>
<feature type="domain" description="Receptor L-domain" evidence="2">
    <location>
        <begin position="56"/>
        <end position="149"/>
    </location>
</feature>
<dbReference type="Proteomes" id="UP000095282">
    <property type="component" value="Unplaced"/>
</dbReference>
<evidence type="ECO:0000256" key="1">
    <source>
        <dbReference type="SAM" id="SignalP"/>
    </source>
</evidence>
<evidence type="ECO:0000313" key="4">
    <source>
        <dbReference type="WBParaSite" id="Csp11.Scaffold533.g3211.t1"/>
    </source>
</evidence>
<dbReference type="Gene3D" id="3.80.20.20">
    <property type="entry name" value="Receptor L-domain"/>
    <property type="match status" value="2"/>
</dbReference>
<dbReference type="InterPro" id="IPR053079">
    <property type="entry name" value="SPS2_domain"/>
</dbReference>
<keyword evidence="3" id="KW-1185">Reference proteome</keyword>